<feature type="repeat" description="TPR" evidence="1">
    <location>
        <begin position="467"/>
        <end position="500"/>
    </location>
</feature>
<dbReference type="SMART" id="SM00028">
    <property type="entry name" value="TPR"/>
    <property type="match status" value="2"/>
</dbReference>
<evidence type="ECO:0000313" key="3">
    <source>
        <dbReference type="EMBL" id="CAF1536773.1"/>
    </source>
</evidence>
<evidence type="ECO:0000313" key="5">
    <source>
        <dbReference type="Proteomes" id="UP000663870"/>
    </source>
</evidence>
<dbReference type="PROSITE" id="PS50293">
    <property type="entry name" value="TPR_REGION"/>
    <property type="match status" value="1"/>
</dbReference>
<protein>
    <submittedName>
        <fullName evidence="2">Uncharacterized protein</fullName>
    </submittedName>
</protein>
<dbReference type="InterPro" id="IPR011990">
    <property type="entry name" value="TPR-like_helical_dom_sf"/>
</dbReference>
<evidence type="ECO:0000256" key="1">
    <source>
        <dbReference type="PROSITE-ProRule" id="PRU00339"/>
    </source>
</evidence>
<dbReference type="Proteomes" id="UP000663854">
    <property type="component" value="Unassembled WGS sequence"/>
</dbReference>
<proteinExistence type="predicted"/>
<sequence length="569" mass="66549">MGGSCSKCCGSVVLPANIPFDEIPVSTTIPIAPKPTRIIENCIIIWLFDDPSNKFENEKRQLSRLIYGFQIFTNPDACINYIRNIQDEKVFLIISVTYQSIQYIYDLPQLEKVYVFDLFSNDDQNRTLQNNTFQDINNLCKQLRYDIELCELDLLYFSVISNSSQDIKSSMILTKQEASFIFIQLINEIIARLKFESVAKDVFVDFCRKYYINNPEQLCYINEFAKYYRPHLALDWLNRSCFISKILNRVERTHEIDILYKLGFFIKHLNMQLVRLHEENELLMKNISIVYRGKTMLTDEFDILVKNNCDGLLSFSNFFVTTMNKENAIDFIHRRLAIHPGMLGIIFEIHIDHMIFNEEKPFALLKDNSMENDEICFSAGTVFRIESIKQFNDSSLIIWFVKLKLIRNDDSQLNHLLKPFRTNELHENPLSCLGKLLMDMGEYRRAEQFFLEMLNDAAILSQPRRLVRLHIGLGANYIHKGDYATALEYYKQALQVSLTYLSSDHCDLAPLYKNIGDCYLNQNNYNHALQNYERAINLIENSIKAPKGQIITELWTLVNKTQQLIEENK</sequence>
<dbReference type="SUPFAM" id="SSF48452">
    <property type="entry name" value="TPR-like"/>
    <property type="match status" value="1"/>
</dbReference>
<dbReference type="Gene3D" id="1.25.40.10">
    <property type="entry name" value="Tetratricopeptide repeat domain"/>
    <property type="match status" value="1"/>
</dbReference>
<dbReference type="InterPro" id="IPR019734">
    <property type="entry name" value="TPR_rpt"/>
</dbReference>
<name>A0A815A9K8_9BILA</name>
<dbReference type="AlphaFoldDB" id="A0A815A9K8"/>
<organism evidence="2 4">
    <name type="scientific">Rotaria sordida</name>
    <dbReference type="NCBI Taxonomy" id="392033"/>
    <lineage>
        <taxon>Eukaryota</taxon>
        <taxon>Metazoa</taxon>
        <taxon>Spiralia</taxon>
        <taxon>Gnathifera</taxon>
        <taxon>Rotifera</taxon>
        <taxon>Eurotatoria</taxon>
        <taxon>Bdelloidea</taxon>
        <taxon>Philodinida</taxon>
        <taxon>Philodinidae</taxon>
        <taxon>Rotaria</taxon>
    </lineage>
</organism>
<dbReference type="Proteomes" id="UP000663870">
    <property type="component" value="Unassembled WGS sequence"/>
</dbReference>
<dbReference type="Pfam" id="PF13424">
    <property type="entry name" value="TPR_12"/>
    <property type="match status" value="1"/>
</dbReference>
<evidence type="ECO:0000313" key="4">
    <source>
        <dbReference type="Proteomes" id="UP000663854"/>
    </source>
</evidence>
<comment type="caution">
    <text evidence="2">The sequence shown here is derived from an EMBL/GenBank/DDBJ whole genome shotgun (WGS) entry which is preliminary data.</text>
</comment>
<dbReference type="PANTHER" id="PTHR10098">
    <property type="entry name" value="RAPSYN-RELATED"/>
    <property type="match status" value="1"/>
</dbReference>
<evidence type="ECO:0000313" key="2">
    <source>
        <dbReference type="EMBL" id="CAF1256345.1"/>
    </source>
</evidence>
<dbReference type="PROSITE" id="PS50005">
    <property type="entry name" value="TPR"/>
    <property type="match status" value="2"/>
</dbReference>
<reference evidence="2" key="1">
    <citation type="submission" date="2021-02" db="EMBL/GenBank/DDBJ databases">
        <authorList>
            <person name="Nowell W R."/>
        </authorList>
    </citation>
    <scope>NUCLEOTIDE SEQUENCE</scope>
</reference>
<dbReference type="EMBL" id="CAJNOL010002911">
    <property type="protein sequence ID" value="CAF1536773.1"/>
    <property type="molecule type" value="Genomic_DNA"/>
</dbReference>
<accession>A0A815A9K8</accession>
<dbReference type="SUPFAM" id="SSF56399">
    <property type="entry name" value="ADP-ribosylation"/>
    <property type="match status" value="1"/>
</dbReference>
<gene>
    <name evidence="3" type="ORF">JXQ802_LOCUS42651</name>
    <name evidence="2" type="ORF">PYM288_LOCUS27642</name>
</gene>
<keyword evidence="1" id="KW-0802">TPR repeat</keyword>
<keyword evidence="5" id="KW-1185">Reference proteome</keyword>
<dbReference type="Gene3D" id="3.90.176.10">
    <property type="entry name" value="Toxin ADP-ribosyltransferase, Chain A, domain 1"/>
    <property type="match status" value="1"/>
</dbReference>
<dbReference type="EMBL" id="CAJNOH010001856">
    <property type="protein sequence ID" value="CAF1256345.1"/>
    <property type="molecule type" value="Genomic_DNA"/>
</dbReference>
<feature type="repeat" description="TPR" evidence="1">
    <location>
        <begin position="509"/>
        <end position="542"/>
    </location>
</feature>